<name>A0AAW6VQF8_9BACT</name>
<accession>A0AAW6VQF8</accession>
<protein>
    <submittedName>
        <fullName evidence="1">DUF4043 family protein</fullName>
    </submittedName>
</protein>
<reference evidence="1" key="1">
    <citation type="journal article" date="2023" name="Antibiotics">
        <title>Genomic Characterization of Antibiotic-Resistant Campylobacterales Isolated from Chilean Poultry Meat.</title>
        <authorList>
            <person name="Concha-Toloza M."/>
            <person name="Lopez-Cantillo M."/>
            <person name="Molina-Mora J.A."/>
            <person name="Collado L."/>
        </authorList>
    </citation>
    <scope>NUCLEOTIDE SEQUENCE</scope>
    <source>
        <strain evidence="1">FR1p273A</strain>
    </source>
</reference>
<proteinExistence type="predicted"/>
<dbReference type="EMBL" id="JAQTJH010000012">
    <property type="protein sequence ID" value="MDK2062786.1"/>
    <property type="molecule type" value="Genomic_DNA"/>
</dbReference>
<comment type="caution">
    <text evidence="1">The sequence shown here is derived from an EMBL/GenBank/DDBJ whole genome shotgun (WGS) entry which is preliminary data.</text>
</comment>
<organism evidence="1 2">
    <name type="scientific">Aliarcobacter butzleri</name>
    <dbReference type="NCBI Taxonomy" id="28197"/>
    <lineage>
        <taxon>Bacteria</taxon>
        <taxon>Pseudomonadati</taxon>
        <taxon>Campylobacterota</taxon>
        <taxon>Epsilonproteobacteria</taxon>
        <taxon>Campylobacterales</taxon>
        <taxon>Arcobacteraceae</taxon>
        <taxon>Aliarcobacter</taxon>
    </lineage>
</organism>
<dbReference type="Proteomes" id="UP001237843">
    <property type="component" value="Unassembled WGS sequence"/>
</dbReference>
<gene>
    <name evidence="1" type="ORF">PT520_09680</name>
</gene>
<sequence>MALFTLSEAGVRKDIAKEITTAVVEDSIFQQFIGTGANAPIKTQNETGNINGLVDIRLRGNIRDGGVKDNEDFETNRGTLINLYQQVILETHGNSVRSGKDVKLLNQTQFINFREDAKEGLREGETDKLDRIILSRATADCTCIVAAGHRTDTTTANITATDYATVADIRDVIATAKSSKHKDGSKKPKITPYKTILTTDTHGVQIKRKIYLMFVGEATAFNLKQDPAWAEAQQAASDIGLGSPIFTGQLGVIDDCVLIDIGTVTEDYAGIYTSADTGFDGQDFSVYKGASNAKTEINILMGATAMVMPMDDGFNYYEDTYDMGRKAEVGIDRHMAIQKAKFVGKTAKEIASSYHNKDFGVVAFVASATKNEA</sequence>
<evidence type="ECO:0000313" key="1">
    <source>
        <dbReference type="EMBL" id="MDK2062786.1"/>
    </source>
</evidence>
<dbReference type="RefSeq" id="WP_284074952.1">
    <property type="nucleotide sequence ID" value="NZ_JAQTJH010000012.1"/>
</dbReference>
<dbReference type="AlphaFoldDB" id="A0AAW6VQF8"/>
<reference evidence="1" key="2">
    <citation type="submission" date="2023-02" db="EMBL/GenBank/DDBJ databases">
        <authorList>
            <person name="Concha-Toloza M."/>
            <person name="Lopez-Cantillo M."/>
            <person name="Molina-Mora J."/>
            <person name="Collado L."/>
        </authorList>
    </citation>
    <scope>NUCLEOTIDE SEQUENCE</scope>
    <source>
        <strain evidence="1">FR1p273A</strain>
    </source>
</reference>
<evidence type="ECO:0000313" key="2">
    <source>
        <dbReference type="Proteomes" id="UP001237843"/>
    </source>
</evidence>